<dbReference type="STRING" id="394503.Ccel_0412"/>
<reference evidence="2 3" key="1">
    <citation type="submission" date="2009-01" db="EMBL/GenBank/DDBJ databases">
        <title>Complete sequence of Clostridium cellulolyticum H10.</title>
        <authorList>
            <consortium name="US DOE Joint Genome Institute"/>
            <person name="Lucas S."/>
            <person name="Copeland A."/>
            <person name="Lapidus A."/>
            <person name="Glavina del Rio T."/>
            <person name="Dalin E."/>
            <person name="Tice H."/>
            <person name="Bruce D."/>
            <person name="Goodwin L."/>
            <person name="Pitluck S."/>
            <person name="Chertkov O."/>
            <person name="Saunders E."/>
            <person name="Brettin T."/>
            <person name="Detter J.C."/>
            <person name="Han C."/>
            <person name="Larimer F."/>
            <person name="Land M."/>
            <person name="Hauser L."/>
            <person name="Kyrpides N."/>
            <person name="Ivanova N."/>
            <person name="Zhou J."/>
            <person name="Richardson P."/>
        </authorList>
    </citation>
    <scope>NUCLEOTIDE SEQUENCE [LARGE SCALE GENOMIC DNA]</scope>
    <source>
        <strain evidence="3">ATCC 35319 / DSM 5812 / JCM 6584 / H10</strain>
    </source>
</reference>
<keyword evidence="1" id="KW-1133">Transmembrane helix</keyword>
<proteinExistence type="predicted"/>
<dbReference type="OrthoDB" id="3035309at2"/>
<protein>
    <submittedName>
        <fullName evidence="2">Uncharacterized protein</fullName>
    </submittedName>
</protein>
<evidence type="ECO:0000313" key="3">
    <source>
        <dbReference type="Proteomes" id="UP000001349"/>
    </source>
</evidence>
<dbReference type="EMBL" id="CP001348">
    <property type="protein sequence ID" value="ACL74796.1"/>
    <property type="molecule type" value="Genomic_DNA"/>
</dbReference>
<sequence length="92" mass="10277" precursor="true">MPYFGKSNKLANILICCSVILFVIAAVVFVRGSVLDQVFEFSNGNYISSGIYFTIFMLLALFTFIIGIALKCVVKDAKYEFTNIKSEQRGES</sequence>
<dbReference type="KEGG" id="cce:Ccel_0412"/>
<feature type="transmembrane region" description="Helical" evidence="1">
    <location>
        <begin position="12"/>
        <end position="30"/>
    </location>
</feature>
<organism evidence="2 3">
    <name type="scientific">Ruminiclostridium cellulolyticum (strain ATCC 35319 / DSM 5812 / JCM 6584 / H10)</name>
    <name type="common">Clostridium cellulolyticum</name>
    <dbReference type="NCBI Taxonomy" id="394503"/>
    <lineage>
        <taxon>Bacteria</taxon>
        <taxon>Bacillati</taxon>
        <taxon>Bacillota</taxon>
        <taxon>Clostridia</taxon>
        <taxon>Eubacteriales</taxon>
        <taxon>Oscillospiraceae</taxon>
        <taxon>Ruminiclostridium</taxon>
    </lineage>
</organism>
<evidence type="ECO:0000256" key="1">
    <source>
        <dbReference type="SAM" id="Phobius"/>
    </source>
</evidence>
<keyword evidence="3" id="KW-1185">Reference proteome</keyword>
<keyword evidence="1" id="KW-0812">Transmembrane</keyword>
<name>B8I5X9_RUMCH</name>
<dbReference type="Proteomes" id="UP000001349">
    <property type="component" value="Chromosome"/>
</dbReference>
<evidence type="ECO:0000313" key="2">
    <source>
        <dbReference type="EMBL" id="ACL74796.1"/>
    </source>
</evidence>
<keyword evidence="1" id="KW-0472">Membrane</keyword>
<dbReference type="HOGENOM" id="CLU_2408027_0_0_9"/>
<feature type="transmembrane region" description="Helical" evidence="1">
    <location>
        <begin position="50"/>
        <end position="70"/>
    </location>
</feature>
<gene>
    <name evidence="2" type="ordered locus">Ccel_0412</name>
</gene>
<dbReference type="AlphaFoldDB" id="B8I5X9"/>
<accession>B8I5X9</accession>
<dbReference type="RefSeq" id="WP_012634858.1">
    <property type="nucleotide sequence ID" value="NC_011898.1"/>
</dbReference>